<feature type="compositionally biased region" description="Basic and acidic residues" evidence="1">
    <location>
        <begin position="795"/>
        <end position="820"/>
    </location>
</feature>
<dbReference type="EMBL" id="CAJPDS010000015">
    <property type="protein sequence ID" value="CAF9915138.1"/>
    <property type="molecule type" value="Genomic_DNA"/>
</dbReference>
<feature type="compositionally biased region" description="Basic and acidic residues" evidence="1">
    <location>
        <begin position="926"/>
        <end position="942"/>
    </location>
</feature>
<feature type="compositionally biased region" description="Polar residues" evidence="1">
    <location>
        <begin position="903"/>
        <end position="912"/>
    </location>
</feature>
<gene>
    <name evidence="2" type="ORF">HETSPECPRED_002313</name>
</gene>
<dbReference type="Proteomes" id="UP000664521">
    <property type="component" value="Unassembled WGS sequence"/>
</dbReference>
<comment type="caution">
    <text evidence="2">The sequence shown here is derived from an EMBL/GenBank/DDBJ whole genome shotgun (WGS) entry which is preliminary data.</text>
</comment>
<evidence type="ECO:0000256" key="1">
    <source>
        <dbReference type="SAM" id="MobiDB-lite"/>
    </source>
</evidence>
<feature type="region of interest" description="Disordered" evidence="1">
    <location>
        <begin position="411"/>
        <end position="494"/>
    </location>
</feature>
<feature type="compositionally biased region" description="Polar residues" evidence="1">
    <location>
        <begin position="983"/>
        <end position="1002"/>
    </location>
</feature>
<feature type="compositionally biased region" description="Basic and acidic residues" evidence="1">
    <location>
        <begin position="1393"/>
        <end position="1402"/>
    </location>
</feature>
<feature type="compositionally biased region" description="Basic and acidic residues" evidence="1">
    <location>
        <begin position="644"/>
        <end position="653"/>
    </location>
</feature>
<dbReference type="OrthoDB" id="5382203at2759"/>
<feature type="compositionally biased region" description="Polar residues" evidence="1">
    <location>
        <begin position="821"/>
        <end position="830"/>
    </location>
</feature>
<protein>
    <submittedName>
        <fullName evidence="2">Uncharacterized protein</fullName>
    </submittedName>
</protein>
<feature type="region of interest" description="Disordered" evidence="1">
    <location>
        <begin position="282"/>
        <end position="325"/>
    </location>
</feature>
<feature type="compositionally biased region" description="Polar residues" evidence="1">
    <location>
        <begin position="1262"/>
        <end position="1306"/>
    </location>
</feature>
<keyword evidence="3" id="KW-1185">Reference proteome</keyword>
<feature type="region of interest" description="Disordered" evidence="1">
    <location>
        <begin position="887"/>
        <end position="1416"/>
    </location>
</feature>
<feature type="compositionally biased region" description="Basic and acidic residues" evidence="1">
    <location>
        <begin position="664"/>
        <end position="673"/>
    </location>
</feature>
<feature type="compositionally biased region" description="Basic and acidic residues" evidence="1">
    <location>
        <begin position="305"/>
        <end position="315"/>
    </location>
</feature>
<evidence type="ECO:0000313" key="3">
    <source>
        <dbReference type="Proteomes" id="UP000664521"/>
    </source>
</evidence>
<organism evidence="2 3">
    <name type="scientific">Heterodermia speciosa</name>
    <dbReference type="NCBI Taxonomy" id="116794"/>
    <lineage>
        <taxon>Eukaryota</taxon>
        <taxon>Fungi</taxon>
        <taxon>Dikarya</taxon>
        <taxon>Ascomycota</taxon>
        <taxon>Pezizomycotina</taxon>
        <taxon>Lecanoromycetes</taxon>
        <taxon>OSLEUM clade</taxon>
        <taxon>Lecanoromycetidae</taxon>
        <taxon>Caliciales</taxon>
        <taxon>Physciaceae</taxon>
        <taxon>Heterodermia</taxon>
    </lineage>
</organism>
<feature type="region of interest" description="Disordered" evidence="1">
    <location>
        <begin position="600"/>
        <end position="848"/>
    </location>
</feature>
<feature type="compositionally biased region" description="Basic and acidic residues" evidence="1">
    <location>
        <begin position="436"/>
        <end position="459"/>
    </location>
</feature>
<feature type="region of interest" description="Disordered" evidence="1">
    <location>
        <begin position="507"/>
        <end position="527"/>
    </location>
</feature>
<feature type="compositionally biased region" description="Low complexity" evidence="1">
    <location>
        <begin position="951"/>
        <end position="962"/>
    </location>
</feature>
<feature type="compositionally biased region" description="Low complexity" evidence="1">
    <location>
        <begin position="913"/>
        <end position="924"/>
    </location>
</feature>
<feature type="compositionally biased region" description="Basic residues" evidence="1">
    <location>
        <begin position="1407"/>
        <end position="1416"/>
    </location>
</feature>
<sequence length="1416" mass="153746">MSRERTSSVSGGTFFASPPSANPEPAYIAASAAAQIITTDYQNRTVDWFEDRPEKGDSESAVVSPTSLSLVNAFLDQLLFSFLASARSTSIAALRPAVSEVLKPRLAKDAIAGADQELQEFLGGGDEEELSAFHNGLESHAQWDLQLAWKRTRLRCMVYTRLGDMEEEEEEAFVNSERADEEGLRRLSRDVGIISPAAAIFLTSILEFIGEQVLMVAGEAAYLRVESKKLNDRADDASGSSEAPRVVVEDLDTEKLAFNTTFGRLWRSWKKRVRISSMLGTRTTSRDFGSGKGTLGPTGSQQPDSNKRPSAEKIVETPSNTDTATATLTAEDYALLEMQGDNRMLTQHEISDRPRSMVLYPQIHSGLSPQNEVGSMQRGRSSSLPALQPAPYVFPFNETFLAAGLVKTPSHSLHEGEDSLPEARVTNAVSSSTIKGADRDSIPKLADVSKLDAQLERRPSGMSNEESDAQSIELVRDRDSQDSQNSNVNEKTLPLELSSTVVDWQTSAGAKDAHPDEPLGSKQLNSHDLNESTMKYWRGKEKLPKEDASVSFRQIYGKENQGFVARPMQGEGPRKASGDTDDHEYGRMWEHQAPYFYYGPTASHADKSSGSQSNGLQDGILPSGHNPQAADNENGAPPLTPLRELMEAAHDTSDEASSLATSHEASKPDHVFPERYQNGDAVRADSSAPRLASQGKPASKFSDLRSRLPAVNTGTERAAVQRVLPSSPVSAREALTPVPRTSTSSNRDLRPIQTSSSSASQVSQKLKGFVGRDSSDGRRPTTPRRSSEASSPMISDKRSLKAPKADEAQRNFDQLIKSDETIQYTLTPQNMRELEAPDSPRWNSHKRTNTAEMAEFIRNTGPEESQRPWTSHSKASLKGFNGLAANPINIAKPTEPARPSPTAPDSTLTPAKTTSRPTTSHSHSNVAREARANSESTRDFADFLRSTGPSQAALADAQAAIQPKGPAVAAPKPLNALPAVSRPVSSSGPKKITKQNPSSVGQRTEVLPSRSSIMPSEAAGPVSVTNRTSKLQARDATVSRDTSSDLIDFIRQGPSDRSEGRLRLPRTGDPARPFGDPNGITKGLHGRLSEGDNPRLSVASTHVSSVPSKSIHSVNSRTALLEAGSPTRDTRHKASESVENRQGHRNDPPQPVRKTHRNKDPYAIDTDSEADDDSGPHLHKAEESLIHFLNSVTPPPSPPVRNTLVAESTSNKSSAPGALKNQYPTMRDRLTRNGVSGTKTKAAPKETPMGVPSITRGKSEIRQSASNPVESKAPTSLQMSPAISSNRGRSETTYGNSGNAIRSQAPQLPPLNPRETSPHLISQVGSKMDSYKITRPTYAAHIDRERNGVSRRSPMQHHQARGNREPDHGLSDLADFLKNSEPPTAPTSVESPPMKEKEKESGFGRMFSRRKKSAQT</sequence>
<feature type="region of interest" description="Disordered" evidence="1">
    <location>
        <begin position="858"/>
        <end position="877"/>
    </location>
</feature>
<accession>A0A8H3F085</accession>
<feature type="region of interest" description="Disordered" evidence="1">
    <location>
        <begin position="1"/>
        <end position="21"/>
    </location>
</feature>
<evidence type="ECO:0000313" key="2">
    <source>
        <dbReference type="EMBL" id="CAF9915138.1"/>
    </source>
</evidence>
<feature type="compositionally biased region" description="Polar residues" evidence="1">
    <location>
        <begin position="1205"/>
        <end position="1214"/>
    </location>
</feature>
<reference evidence="2" key="1">
    <citation type="submission" date="2021-03" db="EMBL/GenBank/DDBJ databases">
        <authorList>
            <person name="Tagirdzhanova G."/>
        </authorList>
    </citation>
    <scope>NUCLEOTIDE SEQUENCE</scope>
</reference>
<name>A0A8H3F085_9LECA</name>
<feature type="compositionally biased region" description="Polar residues" evidence="1">
    <location>
        <begin position="1098"/>
        <end position="1118"/>
    </location>
</feature>
<proteinExistence type="predicted"/>
<feature type="compositionally biased region" description="Basic and acidic residues" evidence="1">
    <location>
        <begin position="1174"/>
        <end position="1185"/>
    </location>
</feature>
<feature type="compositionally biased region" description="Low complexity" evidence="1">
    <location>
        <begin position="753"/>
        <end position="764"/>
    </location>
</feature>
<feature type="compositionally biased region" description="Basic and acidic residues" evidence="1">
    <location>
        <begin position="1128"/>
        <end position="1147"/>
    </location>
</feature>